<proteinExistence type="predicted"/>
<dbReference type="AlphaFoldDB" id="M1W6B2"/>
<accession>M1W6B2</accession>
<dbReference type="OrthoDB" id="10587905at2759"/>
<keyword evidence="2" id="KW-1185">Reference proteome</keyword>
<sequence length="151" mass="17669">MDTPMQPEVVLSEAELVFRELQTLRQQVQVFEAQQRQTQQANVAAQQELGTLLQQKQQEALQRSADALQQHFTGEYTGNAEDRWIFINDSLAGPIRKRVSHFFANGRSHGWEAQTFLDHLAVLYEDPRYEDRARLELLTFQQEKKEKFSEF</sequence>
<evidence type="ECO:0000313" key="2">
    <source>
        <dbReference type="Proteomes" id="UP000016801"/>
    </source>
</evidence>
<dbReference type="Proteomes" id="UP000016801">
    <property type="component" value="Unassembled WGS sequence"/>
</dbReference>
<reference evidence="1 2" key="1">
    <citation type="journal article" date="2013" name="PLoS Genet.">
        <title>Plant-symbiotic fungi as chemical engineers: Multi-genome analysis of the Clavicipitaceae reveals dynamics of alkaloid loci.</title>
        <authorList>
            <person name="Schardl C.L."/>
            <person name="Young C.A."/>
            <person name="Hesse U."/>
            <person name="Amyotte S.G."/>
            <person name="Andreeva K."/>
            <person name="Calie P.J."/>
            <person name="Fleetwood D.J."/>
            <person name="Haws D.C."/>
            <person name="Moore N."/>
            <person name="Oeser B."/>
            <person name="Panaccione D.G."/>
            <person name="Schweri K.K."/>
            <person name="Voisey C.R."/>
            <person name="Farman M.L."/>
            <person name="Jaromczyk J.W."/>
            <person name="Roe B.A."/>
            <person name="O'Sullivan D.M."/>
            <person name="Scott B."/>
            <person name="Tudzynski P."/>
            <person name="An Z."/>
            <person name="Arnaoudova E.G."/>
            <person name="Bullock C.T."/>
            <person name="Charlton N.D."/>
            <person name="Chen L."/>
            <person name="Cox M."/>
            <person name="Dinkins R.D."/>
            <person name="Florea S."/>
            <person name="Glenn A.E."/>
            <person name="Gordon A."/>
            <person name="Gueldener U."/>
            <person name="Harris D.R."/>
            <person name="Hollin W."/>
            <person name="Jaromczyk J."/>
            <person name="Johnson R.D."/>
            <person name="Khan A.K."/>
            <person name="Leistner E."/>
            <person name="Leuchtmann A."/>
            <person name="Li C."/>
            <person name="Liu J."/>
            <person name="Liu J."/>
            <person name="Liu M."/>
            <person name="Mace W."/>
            <person name="Machado C."/>
            <person name="Nagabhyru P."/>
            <person name="Pan J."/>
            <person name="Schmid J."/>
            <person name="Sugawara K."/>
            <person name="Steiner U."/>
            <person name="Takach J.E."/>
            <person name="Tanaka E."/>
            <person name="Webb J.S."/>
            <person name="Wilson E.V."/>
            <person name="Wiseman J.L."/>
            <person name="Yoshida R."/>
            <person name="Zeng Z."/>
        </authorList>
    </citation>
    <scope>NUCLEOTIDE SEQUENCE [LARGE SCALE GENOMIC DNA]</scope>
    <source>
        <strain evidence="1 2">20.1</strain>
    </source>
</reference>
<dbReference type="EMBL" id="CAGA01000022">
    <property type="protein sequence ID" value="CCE30415.1"/>
    <property type="molecule type" value="Genomic_DNA"/>
</dbReference>
<dbReference type="VEuPathDB" id="FungiDB:CPUR_04263"/>
<dbReference type="HOGENOM" id="CLU_1731281_0_0_1"/>
<name>M1W6B2_CLAP2</name>
<gene>
    <name evidence="1" type="ORF">CPUR_04263</name>
</gene>
<protein>
    <submittedName>
        <fullName evidence="1">Uncharacterized protein</fullName>
    </submittedName>
</protein>
<evidence type="ECO:0000313" key="1">
    <source>
        <dbReference type="EMBL" id="CCE30415.1"/>
    </source>
</evidence>
<comment type="caution">
    <text evidence="1">The sequence shown here is derived from an EMBL/GenBank/DDBJ whole genome shotgun (WGS) entry which is preliminary data.</text>
</comment>
<organism evidence="1 2">
    <name type="scientific">Claviceps purpurea (strain 20.1)</name>
    <name type="common">Ergot fungus</name>
    <name type="synonym">Sphacelia segetum</name>
    <dbReference type="NCBI Taxonomy" id="1111077"/>
    <lineage>
        <taxon>Eukaryota</taxon>
        <taxon>Fungi</taxon>
        <taxon>Dikarya</taxon>
        <taxon>Ascomycota</taxon>
        <taxon>Pezizomycotina</taxon>
        <taxon>Sordariomycetes</taxon>
        <taxon>Hypocreomycetidae</taxon>
        <taxon>Hypocreales</taxon>
        <taxon>Clavicipitaceae</taxon>
        <taxon>Claviceps</taxon>
    </lineage>
</organism>